<evidence type="ECO:0000259" key="3">
    <source>
        <dbReference type="Pfam" id="PF00685"/>
    </source>
</evidence>
<organism evidence="4 5">
    <name type="scientific">Congregibacter litoralis KT71</name>
    <dbReference type="NCBI Taxonomy" id="314285"/>
    <lineage>
        <taxon>Bacteria</taxon>
        <taxon>Pseudomonadati</taxon>
        <taxon>Pseudomonadota</taxon>
        <taxon>Gammaproteobacteria</taxon>
        <taxon>Cellvibrionales</taxon>
        <taxon>Halieaceae</taxon>
        <taxon>Congregibacter</taxon>
    </lineage>
</organism>
<evidence type="ECO:0000256" key="2">
    <source>
        <dbReference type="ARBA" id="ARBA00023180"/>
    </source>
</evidence>
<proteinExistence type="predicted"/>
<dbReference type="InterPro" id="IPR037359">
    <property type="entry name" value="NST/OST"/>
</dbReference>
<keyword evidence="1 4" id="KW-0808">Transferase</keyword>
<dbReference type="Gene3D" id="3.40.50.300">
    <property type="entry name" value="P-loop containing nucleotide triphosphate hydrolases"/>
    <property type="match status" value="1"/>
</dbReference>
<dbReference type="RefSeq" id="WP_008293711.1">
    <property type="nucleotide sequence ID" value="NZ_CM002299.1"/>
</dbReference>
<keyword evidence="5" id="KW-1185">Reference proteome</keyword>
<reference evidence="4 5" key="2">
    <citation type="journal article" date="2009" name="PLoS ONE">
        <title>The photosynthetic apparatus and its regulation in the aerobic gammaproteobacterium Congregibacter litoralis gen. nov., sp. nov.</title>
        <authorList>
            <person name="Spring S."/>
            <person name="Lunsdorf H."/>
            <person name="Fuchs B.M."/>
            <person name="Tindall B.J."/>
        </authorList>
    </citation>
    <scope>NUCLEOTIDE SEQUENCE [LARGE SCALE GENOMIC DNA]</scope>
    <source>
        <strain evidence="4">KT71</strain>
    </source>
</reference>
<comment type="caution">
    <text evidence="4">The sequence shown here is derived from an EMBL/GenBank/DDBJ whole genome shotgun (WGS) entry which is preliminary data.</text>
</comment>
<dbReference type="STRING" id="314285.KT71_06449"/>
<reference evidence="4 5" key="1">
    <citation type="journal article" date="2007" name="Proc. Natl. Acad. Sci. U.S.A.">
        <title>Characterization of a marine gammaproteobacterium capable of aerobic anoxygenic photosynthesis.</title>
        <authorList>
            <person name="Fuchs B.M."/>
            <person name="Spring S."/>
            <person name="Teeling H."/>
            <person name="Quast C."/>
            <person name="Wulf J."/>
            <person name="Schattenhofer M."/>
            <person name="Yan S."/>
            <person name="Ferriera S."/>
            <person name="Johnson J."/>
            <person name="Glockner F.O."/>
            <person name="Amann R."/>
        </authorList>
    </citation>
    <scope>NUCLEOTIDE SEQUENCE [LARGE SCALE GENOMIC DNA]</scope>
    <source>
        <strain evidence="4">KT71</strain>
    </source>
</reference>
<evidence type="ECO:0000256" key="1">
    <source>
        <dbReference type="ARBA" id="ARBA00022679"/>
    </source>
</evidence>
<dbReference type="Proteomes" id="UP000019205">
    <property type="component" value="Chromosome"/>
</dbReference>
<accession>A4AB89</accession>
<keyword evidence="2" id="KW-0325">Glycoprotein</keyword>
<dbReference type="EMBL" id="AAOA02000004">
    <property type="protein sequence ID" value="EAQ96643.1"/>
    <property type="molecule type" value="Genomic_DNA"/>
</dbReference>
<dbReference type="OrthoDB" id="9075305at2"/>
<sequence length="307" mass="35476">MKTLDFIIIGAQKCATTTLFELLRQHPEVSMPLEKEVPFFHQRECDAAAWSAFADQYYPEGENKTWGKASPQYMADEAIPARIAALMPGTRLIAVLRDPIDRSRSHFRMALRRNTETRSFDEAMRDRLTPEALETARQGTAPTHRNGYEPEGEFYLAWSEYGRILTRYRQHFSEEQMLILYTDELENDPRGVLTRVLKFLDLGTDFQPRGLGEVMHAGGGGARVPHGLRVWLRERTLIAAFWNRVPPQQQGRIRFLYERWNSRKRKDPLPLHHATEQALRQHFARDAELIESLGIPSPPWSGDYKTA</sequence>
<evidence type="ECO:0000313" key="4">
    <source>
        <dbReference type="EMBL" id="EAQ96643.1"/>
    </source>
</evidence>
<feature type="domain" description="Sulfotransferase" evidence="3">
    <location>
        <begin position="5"/>
        <end position="203"/>
    </location>
</feature>
<dbReference type="GO" id="GO:0008146">
    <property type="term" value="F:sulfotransferase activity"/>
    <property type="evidence" value="ECO:0007669"/>
    <property type="project" value="InterPro"/>
</dbReference>
<dbReference type="PANTHER" id="PTHR10605">
    <property type="entry name" value="HEPARAN SULFATE SULFOTRANSFERASE"/>
    <property type="match status" value="1"/>
</dbReference>
<evidence type="ECO:0000313" key="5">
    <source>
        <dbReference type="Proteomes" id="UP000019205"/>
    </source>
</evidence>
<dbReference type="InterPro" id="IPR027417">
    <property type="entry name" value="P-loop_NTPase"/>
</dbReference>
<dbReference type="HOGENOM" id="CLU_017703_1_1_6"/>
<dbReference type="SUPFAM" id="SSF52540">
    <property type="entry name" value="P-loop containing nucleoside triphosphate hydrolases"/>
    <property type="match status" value="1"/>
</dbReference>
<gene>
    <name evidence="4" type="ORF">KT71_06449</name>
</gene>
<protein>
    <submittedName>
        <fullName evidence="4">Sulfotransferase family</fullName>
    </submittedName>
</protein>
<dbReference type="InterPro" id="IPR000863">
    <property type="entry name" value="Sulfotransferase_dom"/>
</dbReference>
<dbReference type="Pfam" id="PF00685">
    <property type="entry name" value="Sulfotransfer_1"/>
    <property type="match status" value="1"/>
</dbReference>
<dbReference type="PANTHER" id="PTHR10605:SF56">
    <property type="entry name" value="BIFUNCTIONAL HEPARAN SULFATE N-DEACETYLASE_N-SULFOTRANSFERASE"/>
    <property type="match status" value="1"/>
</dbReference>
<name>A4AB89_9GAMM</name>
<dbReference type="eggNOG" id="COG0457">
    <property type="taxonomic scope" value="Bacteria"/>
</dbReference>
<dbReference type="AlphaFoldDB" id="A4AB89"/>